<gene>
    <name evidence="4" type="ORF">PQR62_09665</name>
</gene>
<dbReference type="PROSITE" id="PS51000">
    <property type="entry name" value="HTH_DEOR_2"/>
    <property type="match status" value="1"/>
</dbReference>
<protein>
    <submittedName>
        <fullName evidence="4">YafY family protein</fullName>
    </submittedName>
</protein>
<feature type="domain" description="HTH deoR-type" evidence="3">
    <location>
        <begin position="3"/>
        <end position="58"/>
    </location>
</feature>
<reference evidence="4 5" key="1">
    <citation type="journal article" date="2024" name="Chem. Sci.">
        <title>Discovery of megapolipeptins by genome mining of a Burkholderiales bacteria collection.</title>
        <authorList>
            <person name="Paulo B.S."/>
            <person name="Recchia M.J.J."/>
            <person name="Lee S."/>
            <person name="Fergusson C.H."/>
            <person name="Romanowski S.B."/>
            <person name="Hernandez A."/>
            <person name="Krull N."/>
            <person name="Liu D.Y."/>
            <person name="Cavanagh H."/>
            <person name="Bos A."/>
            <person name="Gray C.A."/>
            <person name="Murphy B.T."/>
            <person name="Linington R.G."/>
            <person name="Eustaquio A.S."/>
        </authorList>
    </citation>
    <scope>NUCLEOTIDE SEQUENCE [LARGE SCALE GENOMIC DNA]</scope>
    <source>
        <strain evidence="4 5">RL21-008-BIB-A</strain>
    </source>
</reference>
<dbReference type="Proteomes" id="UP001629246">
    <property type="component" value="Unassembled WGS sequence"/>
</dbReference>
<dbReference type="Gene3D" id="1.10.10.10">
    <property type="entry name" value="Winged helix-like DNA-binding domain superfamily/Winged helix DNA-binding domain"/>
    <property type="match status" value="1"/>
</dbReference>
<dbReference type="InterPro" id="IPR001034">
    <property type="entry name" value="DeoR_HTH"/>
</dbReference>
<dbReference type="EMBL" id="JAQQFM010000004">
    <property type="protein sequence ID" value="MFL9924533.1"/>
    <property type="molecule type" value="Genomic_DNA"/>
</dbReference>
<dbReference type="Pfam" id="PF08279">
    <property type="entry name" value="HTH_11"/>
    <property type="match status" value="1"/>
</dbReference>
<dbReference type="PROSITE" id="PS52050">
    <property type="entry name" value="WYL"/>
    <property type="match status" value="1"/>
</dbReference>
<dbReference type="Pfam" id="PF13280">
    <property type="entry name" value="WYL"/>
    <property type="match status" value="1"/>
</dbReference>
<proteinExistence type="predicted"/>
<evidence type="ECO:0000259" key="3">
    <source>
        <dbReference type="PROSITE" id="PS51000"/>
    </source>
</evidence>
<dbReference type="PANTHER" id="PTHR34580:SF3">
    <property type="entry name" value="PROTEIN PAFB"/>
    <property type="match status" value="1"/>
</dbReference>
<evidence type="ECO:0000256" key="2">
    <source>
        <dbReference type="ARBA" id="ARBA00023163"/>
    </source>
</evidence>
<dbReference type="SUPFAM" id="SSF46785">
    <property type="entry name" value="Winged helix' DNA-binding domain"/>
    <property type="match status" value="1"/>
</dbReference>
<dbReference type="InterPro" id="IPR026881">
    <property type="entry name" value="WYL_dom"/>
</dbReference>
<sequence>MRRADRLFQITQYLRGRRLTTAKQLSEWLAVSERTIYRDIRDLSLSGVPVDGEAGVGYRIKPGYDLPPLMFNPDEVDALVIGMRMVQAWGGPQLSASAASALAKVVMALPKDKREFVEATPLFAPNIQMEAQQGERLETLRQAINSRHKLMLHYSDAQQRVSQRLVWPLALSFWGGLWMLAAWCEEREDFRSFRLDRVQQMSGSGYYPDRNGRRLSDFVRAIRSEQRHNRPGGLAPGLGQ</sequence>
<dbReference type="InterPro" id="IPR051534">
    <property type="entry name" value="CBASS_pafABC_assoc_protein"/>
</dbReference>
<keyword evidence="5" id="KW-1185">Reference proteome</keyword>
<dbReference type="InterPro" id="IPR036388">
    <property type="entry name" value="WH-like_DNA-bd_sf"/>
</dbReference>
<accession>A0ABW9A738</accession>
<dbReference type="InterPro" id="IPR036390">
    <property type="entry name" value="WH_DNA-bd_sf"/>
</dbReference>
<organism evidence="4 5">
    <name type="scientific">Herbaspirillum lusitanum</name>
    <dbReference type="NCBI Taxonomy" id="213312"/>
    <lineage>
        <taxon>Bacteria</taxon>
        <taxon>Pseudomonadati</taxon>
        <taxon>Pseudomonadota</taxon>
        <taxon>Betaproteobacteria</taxon>
        <taxon>Burkholderiales</taxon>
        <taxon>Oxalobacteraceae</taxon>
        <taxon>Herbaspirillum</taxon>
    </lineage>
</organism>
<evidence type="ECO:0000313" key="4">
    <source>
        <dbReference type="EMBL" id="MFL9924533.1"/>
    </source>
</evidence>
<name>A0ABW9A738_9BURK</name>
<dbReference type="PANTHER" id="PTHR34580">
    <property type="match status" value="1"/>
</dbReference>
<evidence type="ECO:0000313" key="5">
    <source>
        <dbReference type="Proteomes" id="UP001629246"/>
    </source>
</evidence>
<keyword evidence="2" id="KW-0804">Transcription</keyword>
<keyword evidence="1" id="KW-0805">Transcription regulation</keyword>
<comment type="caution">
    <text evidence="4">The sequence shown here is derived from an EMBL/GenBank/DDBJ whole genome shotgun (WGS) entry which is preliminary data.</text>
</comment>
<evidence type="ECO:0000256" key="1">
    <source>
        <dbReference type="ARBA" id="ARBA00023015"/>
    </source>
</evidence>
<dbReference type="InterPro" id="IPR013196">
    <property type="entry name" value="HTH_11"/>
</dbReference>
<dbReference type="RefSeq" id="WP_408157276.1">
    <property type="nucleotide sequence ID" value="NZ_JAQQFM010000004.1"/>
</dbReference>